<evidence type="ECO:0000256" key="3">
    <source>
        <dbReference type="ARBA" id="ARBA00022786"/>
    </source>
</evidence>
<dbReference type="Proteomes" id="UP000224854">
    <property type="component" value="Unassembled WGS sequence"/>
</dbReference>
<protein>
    <recommendedName>
        <fullName evidence="4">TATA-binding protein interacting (TIP20) domain-containing protein</fullName>
    </recommendedName>
</protein>
<dbReference type="Pfam" id="PF08623">
    <property type="entry name" value="TIP120"/>
    <property type="match status" value="1"/>
</dbReference>
<dbReference type="PANTHER" id="PTHR12696">
    <property type="entry name" value="TIP120"/>
    <property type="match status" value="1"/>
</dbReference>
<reference evidence="5 6" key="1">
    <citation type="submission" date="2017-06" db="EMBL/GenBank/DDBJ databases">
        <title>Ant-infecting Ophiocordyceps genomes reveal a high diversity of potential behavioral manipulation genes and a possible major role for enterotoxins.</title>
        <authorList>
            <person name="De Bekker C."/>
            <person name="Evans H.C."/>
            <person name="Brachmann A."/>
            <person name="Hughes D.P."/>
        </authorList>
    </citation>
    <scope>NUCLEOTIDE SEQUENCE [LARGE SCALE GENOMIC DNA]</scope>
    <source>
        <strain evidence="5 6">1348a</strain>
    </source>
</reference>
<accession>A0A2C5XSF8</accession>
<evidence type="ECO:0000259" key="4">
    <source>
        <dbReference type="Pfam" id="PF08623"/>
    </source>
</evidence>
<comment type="similarity">
    <text evidence="1">Belongs to the CAND family.</text>
</comment>
<dbReference type="AlphaFoldDB" id="A0A2C5XSF8"/>
<dbReference type="SUPFAM" id="SSF48371">
    <property type="entry name" value="ARM repeat"/>
    <property type="match status" value="1"/>
</dbReference>
<organism evidence="5 6">
    <name type="scientific">Ophiocordyceps australis</name>
    <dbReference type="NCBI Taxonomy" id="1399860"/>
    <lineage>
        <taxon>Eukaryota</taxon>
        <taxon>Fungi</taxon>
        <taxon>Dikarya</taxon>
        <taxon>Ascomycota</taxon>
        <taxon>Pezizomycotina</taxon>
        <taxon>Sordariomycetes</taxon>
        <taxon>Hypocreomycetidae</taxon>
        <taxon>Hypocreales</taxon>
        <taxon>Ophiocordycipitaceae</taxon>
        <taxon>Ophiocordyceps</taxon>
    </lineage>
</organism>
<sequence length="139" mass="15901">MDTAFTRINNVELYDRVVAGLKDENDIRQLCNLMVMKLIVLDVAETARRLDTIAEAYRSVLSIKLKDNAVKQDVEKQEEANKSVLRVTLLLGEKLKGMNDNGSTGAGTWASYWEWVNKDFDKQLKGLHQRSKELQTRMV</sequence>
<evidence type="ECO:0000256" key="1">
    <source>
        <dbReference type="ARBA" id="ARBA00007657"/>
    </source>
</evidence>
<gene>
    <name evidence="5" type="ORF">CDD82_3106</name>
</gene>
<evidence type="ECO:0000256" key="2">
    <source>
        <dbReference type="ARBA" id="ARBA00022737"/>
    </source>
</evidence>
<dbReference type="Gene3D" id="1.25.10.10">
    <property type="entry name" value="Leucine-rich Repeat Variant"/>
    <property type="match status" value="1"/>
</dbReference>
<dbReference type="InterPro" id="IPR016024">
    <property type="entry name" value="ARM-type_fold"/>
</dbReference>
<feature type="domain" description="TATA-binding protein interacting (TIP20)" evidence="4">
    <location>
        <begin position="1"/>
        <end position="117"/>
    </location>
</feature>
<dbReference type="OrthoDB" id="6260732at2759"/>
<keyword evidence="3" id="KW-0833">Ubl conjugation pathway</keyword>
<evidence type="ECO:0000313" key="5">
    <source>
        <dbReference type="EMBL" id="PHH58386.1"/>
    </source>
</evidence>
<name>A0A2C5XSF8_9HYPO</name>
<comment type="caution">
    <text evidence="5">The sequence shown here is derived from an EMBL/GenBank/DDBJ whole genome shotgun (WGS) entry which is preliminary data.</text>
</comment>
<keyword evidence="2" id="KW-0677">Repeat</keyword>
<dbReference type="InterPro" id="IPR013932">
    <property type="entry name" value="TATA-bd_TIP120"/>
</dbReference>
<dbReference type="InterPro" id="IPR011989">
    <property type="entry name" value="ARM-like"/>
</dbReference>
<dbReference type="GO" id="GO:0010265">
    <property type="term" value="P:SCF complex assembly"/>
    <property type="evidence" value="ECO:0007669"/>
    <property type="project" value="InterPro"/>
</dbReference>
<dbReference type="EMBL" id="NJEU01002288">
    <property type="protein sequence ID" value="PHH58386.1"/>
    <property type="molecule type" value="Genomic_DNA"/>
</dbReference>
<dbReference type="InterPro" id="IPR039852">
    <property type="entry name" value="CAND1/CAND2"/>
</dbReference>
<proteinExistence type="inferred from homology"/>
<keyword evidence="6" id="KW-1185">Reference proteome</keyword>
<evidence type="ECO:0000313" key="6">
    <source>
        <dbReference type="Proteomes" id="UP000224854"/>
    </source>
</evidence>